<dbReference type="SFLD" id="SFLDS00003">
    <property type="entry name" value="Haloacid_Dehalogenase"/>
    <property type="match status" value="1"/>
</dbReference>
<protein>
    <recommendedName>
        <fullName evidence="3">HAD family phosphatase</fullName>
    </recommendedName>
</protein>
<dbReference type="PRINTS" id="PR00413">
    <property type="entry name" value="HADHALOGNASE"/>
</dbReference>
<gene>
    <name evidence="1" type="ORF">COV26_01965</name>
</gene>
<name>A0A2H0TKX1_9BACT</name>
<dbReference type="EMBL" id="PFCH01000034">
    <property type="protein sequence ID" value="PIR72805.1"/>
    <property type="molecule type" value="Genomic_DNA"/>
</dbReference>
<dbReference type="Proteomes" id="UP000228508">
    <property type="component" value="Unassembled WGS sequence"/>
</dbReference>
<dbReference type="PANTHER" id="PTHR43611:SF3">
    <property type="entry name" value="FLAVIN MONONUCLEOTIDE HYDROLASE 1, CHLOROPLATIC"/>
    <property type="match status" value="1"/>
</dbReference>
<dbReference type="Pfam" id="PF00702">
    <property type="entry name" value="Hydrolase"/>
    <property type="match status" value="1"/>
</dbReference>
<evidence type="ECO:0000313" key="2">
    <source>
        <dbReference type="Proteomes" id="UP000228508"/>
    </source>
</evidence>
<dbReference type="NCBIfam" id="TIGR01509">
    <property type="entry name" value="HAD-SF-IA-v3"/>
    <property type="match status" value="1"/>
</dbReference>
<reference evidence="2" key="1">
    <citation type="submission" date="2017-09" db="EMBL/GenBank/DDBJ databases">
        <title>Depth-based differentiation of microbial function through sediment-hosted aquifers and enrichment of novel symbionts in the deep terrestrial subsurface.</title>
        <authorList>
            <person name="Probst A.J."/>
            <person name="Ladd B."/>
            <person name="Jarett J.K."/>
            <person name="Geller-Mcgrath D.E."/>
            <person name="Sieber C.M.K."/>
            <person name="Emerson J.B."/>
            <person name="Anantharaman K."/>
            <person name="Thomas B.C."/>
            <person name="Malmstrom R."/>
            <person name="Stieglmeier M."/>
            <person name="Klingl A."/>
            <person name="Woyke T."/>
            <person name="Ryan C.M."/>
            <person name="Banfield J.F."/>
        </authorList>
    </citation>
    <scope>NUCLEOTIDE SEQUENCE [LARGE SCALE GENOMIC DNA]</scope>
</reference>
<accession>A0A2H0TKX1</accession>
<comment type="caution">
    <text evidence="1">The sequence shown here is derived from an EMBL/GenBank/DDBJ whole genome shotgun (WGS) entry which is preliminary data.</text>
</comment>
<evidence type="ECO:0000313" key="1">
    <source>
        <dbReference type="EMBL" id="PIR72805.1"/>
    </source>
</evidence>
<organism evidence="1 2">
    <name type="scientific">Candidatus Nealsonbacteria bacterium CG10_big_fil_rev_8_21_14_0_10_36_23</name>
    <dbReference type="NCBI Taxonomy" id="1974709"/>
    <lineage>
        <taxon>Bacteria</taxon>
        <taxon>Candidatus Nealsoniibacteriota</taxon>
    </lineage>
</organism>
<dbReference type="Gene3D" id="3.40.50.1000">
    <property type="entry name" value="HAD superfamily/HAD-like"/>
    <property type="match status" value="1"/>
</dbReference>
<dbReference type="SUPFAM" id="SSF56784">
    <property type="entry name" value="HAD-like"/>
    <property type="match status" value="1"/>
</dbReference>
<dbReference type="InterPro" id="IPR036412">
    <property type="entry name" value="HAD-like_sf"/>
</dbReference>
<dbReference type="InterPro" id="IPR006439">
    <property type="entry name" value="HAD-SF_hydro_IA"/>
</dbReference>
<proteinExistence type="predicted"/>
<evidence type="ECO:0008006" key="3">
    <source>
        <dbReference type="Google" id="ProtNLM"/>
    </source>
</evidence>
<dbReference type="NCBIfam" id="TIGR01549">
    <property type="entry name" value="HAD-SF-IA-v1"/>
    <property type="match status" value="1"/>
</dbReference>
<sequence>MNKQYKAVLFDFGGIIINDPTRELYDNIRPHLTPENRPLFWQIANNYALGVIKSKEDFFNKILELSNKDIKIDQLERQYTIDKQPNLKLLDFVLKIKEKYKTGIVTNNGKDYMDYWIKRLGLQTYFDTIIVSAVIGYKKPDPQIYLVACLSLEVEPNECVFVDDNDEPLLGAKSLNMEVYKFKIDKTEEFTTFFSKKFL</sequence>
<dbReference type="InterPro" id="IPR023214">
    <property type="entry name" value="HAD_sf"/>
</dbReference>
<dbReference type="AlphaFoldDB" id="A0A2H0TKX1"/>
<dbReference type="PANTHER" id="PTHR43611">
    <property type="entry name" value="ALPHA-D-GLUCOSE 1-PHOSPHATE PHOSPHATASE"/>
    <property type="match status" value="1"/>
</dbReference>
<dbReference type="SFLD" id="SFLDG01129">
    <property type="entry name" value="C1.5:_HAD__Beta-PGM__Phosphata"/>
    <property type="match status" value="1"/>
</dbReference>